<evidence type="ECO:0000256" key="2">
    <source>
        <dbReference type="ARBA" id="ARBA00005569"/>
    </source>
</evidence>
<dbReference type="AlphaFoldDB" id="A0AAW2HH37"/>
<keyword evidence="3" id="KW-0813">Transport</keyword>
<feature type="domain" description="Nucleoporin Nup133/Nup155-like C-terminal" evidence="9">
    <location>
        <begin position="815"/>
        <end position="1058"/>
    </location>
</feature>
<protein>
    <recommendedName>
        <fullName evidence="12">Nuclear pore complex protein Nup133</fullName>
    </recommendedName>
</protein>
<evidence type="ECO:0000256" key="5">
    <source>
        <dbReference type="ARBA" id="ARBA00022927"/>
    </source>
</evidence>
<dbReference type="EMBL" id="JARGDH010000004">
    <property type="protein sequence ID" value="KAL0269100.1"/>
    <property type="molecule type" value="Genomic_DNA"/>
</dbReference>
<dbReference type="InterPro" id="IPR015943">
    <property type="entry name" value="WD40/YVTN_repeat-like_dom_sf"/>
</dbReference>
<comment type="similarity">
    <text evidence="2">Belongs to the nucleoporin Nup133 family.</text>
</comment>
<name>A0AAW2HH37_9NEOP</name>
<organism evidence="11">
    <name type="scientific">Menopon gallinae</name>
    <name type="common">poultry shaft louse</name>
    <dbReference type="NCBI Taxonomy" id="328185"/>
    <lineage>
        <taxon>Eukaryota</taxon>
        <taxon>Metazoa</taxon>
        <taxon>Ecdysozoa</taxon>
        <taxon>Arthropoda</taxon>
        <taxon>Hexapoda</taxon>
        <taxon>Insecta</taxon>
        <taxon>Pterygota</taxon>
        <taxon>Neoptera</taxon>
        <taxon>Paraneoptera</taxon>
        <taxon>Psocodea</taxon>
        <taxon>Troctomorpha</taxon>
        <taxon>Phthiraptera</taxon>
        <taxon>Amblycera</taxon>
        <taxon>Menoponidae</taxon>
        <taxon>Menopon</taxon>
    </lineage>
</organism>
<evidence type="ECO:0000256" key="3">
    <source>
        <dbReference type="ARBA" id="ARBA00022448"/>
    </source>
</evidence>
<evidence type="ECO:0000256" key="8">
    <source>
        <dbReference type="SAM" id="MobiDB-lite"/>
    </source>
</evidence>
<evidence type="ECO:0000256" key="4">
    <source>
        <dbReference type="ARBA" id="ARBA00022816"/>
    </source>
</evidence>
<dbReference type="GO" id="GO:0006606">
    <property type="term" value="P:protein import into nucleus"/>
    <property type="evidence" value="ECO:0007669"/>
    <property type="project" value="TreeGrafter"/>
</dbReference>
<comment type="caution">
    <text evidence="11">The sequence shown here is derived from an EMBL/GenBank/DDBJ whole genome shotgun (WGS) entry which is preliminary data.</text>
</comment>
<evidence type="ECO:0000256" key="1">
    <source>
        <dbReference type="ARBA" id="ARBA00004259"/>
    </source>
</evidence>
<evidence type="ECO:0000259" key="9">
    <source>
        <dbReference type="Pfam" id="PF03177"/>
    </source>
</evidence>
<evidence type="ECO:0000256" key="7">
    <source>
        <dbReference type="ARBA" id="ARBA00023242"/>
    </source>
</evidence>
<dbReference type="PANTHER" id="PTHR13405:SF11">
    <property type="entry name" value="NUCLEAR PORE COMPLEX PROTEIN NUP133"/>
    <property type="match status" value="1"/>
</dbReference>
<feature type="region of interest" description="Disordered" evidence="8">
    <location>
        <begin position="1"/>
        <end position="21"/>
    </location>
</feature>
<dbReference type="GO" id="GO:0000972">
    <property type="term" value="P:transcription-dependent tethering of RNA polymerase II gene DNA at nuclear periphery"/>
    <property type="evidence" value="ECO:0007669"/>
    <property type="project" value="TreeGrafter"/>
</dbReference>
<keyword evidence="6" id="KW-0811">Translocation</keyword>
<sequence>MEKSGFGSSVLSSKSRFGLSSGRRSGILNSSRRQSLKLNLSGKASQTNQVIFRSHLHVVESFGTTLPVLVREALTFTDKNVAVSVQISNDGWAWFVCGRRLLIWQCKQLSEDGRRRVTNSQCRELTLPSSDLAYRAELVVVFTPVGGQVPSCIAVSPEGLIRYWPSITHEGSSIEMNADLQGQECDSLTDISPLGCILATTTATVVLVQPQMTGGRHSIACRPLKLPHGWLGGISKLIPSLIFGSLQSSHIMETKLVKVTAVRNPAYEGCEWVLYVLAGHTLQKWVLIKGELERLIFECDVNRFAVDAFQKTIGEHCGGNPNEIQVWFLDMQPSEGGIAILLGATITQISPQFYYALGTLTTDTVTQPSRFDKFCPLNNTGFYRETDEPDLTSYKFLLTGTTAFLYKSKALVAVSATNYGEESDKIEFFSQNDEILGAALCRGIPIFFSKEHGIISVTNSDISRHDLSIMSASDIAIADHSTTSLISEQVNLPVTDMELEEMSLSKDSITQMKAAFLYYIRRNSETAEGIVNSLFPYEEEPAMDVDAPLDVIVSRVCMDLINDIPAGDPRWAPIRRSEISISSSSSLQILNQLEDKQRAVEWFFSFLRETKLWERLGGITVRETVMATTSVLSEYSEKIVAAITLKNLHSRYGNLIEQCIKSVVGSEKAEHGLTCQDLFYREVSRVHECLRALTQWSDDIVHSEKRPQEIAYGISDANSVLLAVLQEAIEWRKKKKDYFATRGPFVSKSCEYLPWTAAPGSEGLRDSLTLQHSLTLKYGARAVGELELKTRFYENLVIISDIILDGRRSHLESLKGKAKYEAMLHQYEHSRTSIIKPFLVDEEYERAAILAEKYLDFHILIQICEMTDNIERLDNYCEKYADENFSRYLFNWYIRERKPGRLLQQFRSRSKPQRQKRDLSQFLGDHPSLSWINNIFTYQFKQASNTLHTLAKEETELISRKKTMLSLAKLSLLASNETDHTEESKLNELDSELELVAHQEDLPEKVLEAYGYDVSKLGVLTAAELIKLYICEENEYATEVDFKKALDLLDYVEDDLERNELRHSIWCQAILRDSWTEIDSDSPSENILNLLFFKLADIVEFMGGSPEEFLPPLEYILQAPELGALKEDRHFQYLIRVGYEHFLKTSNCGDLSMN</sequence>
<dbReference type="InterPro" id="IPR037624">
    <property type="entry name" value="Nup133-like"/>
</dbReference>
<keyword evidence="5" id="KW-0653">Protein transport</keyword>
<dbReference type="Gene3D" id="1.25.40.700">
    <property type="match status" value="1"/>
</dbReference>
<dbReference type="EMBL" id="JARGDH010000004">
    <property type="protein sequence ID" value="KAL0269101.1"/>
    <property type="molecule type" value="Genomic_DNA"/>
</dbReference>
<evidence type="ECO:0000313" key="11">
    <source>
        <dbReference type="EMBL" id="KAL0269100.1"/>
    </source>
</evidence>
<keyword evidence="7" id="KW-0539">Nucleus</keyword>
<dbReference type="Pfam" id="PF08801">
    <property type="entry name" value="Nucleoporin_N"/>
    <property type="match status" value="1"/>
</dbReference>
<dbReference type="GO" id="GO:0031080">
    <property type="term" value="C:nuclear pore outer ring"/>
    <property type="evidence" value="ECO:0007669"/>
    <property type="project" value="TreeGrafter"/>
</dbReference>
<dbReference type="Gene3D" id="2.130.10.10">
    <property type="entry name" value="YVTN repeat-like/Quinoprotein amine dehydrogenase"/>
    <property type="match status" value="1"/>
</dbReference>
<accession>A0AAW2HH37</accession>
<proteinExistence type="inferred from homology"/>
<dbReference type="GO" id="GO:0017056">
    <property type="term" value="F:structural constituent of nuclear pore"/>
    <property type="evidence" value="ECO:0007669"/>
    <property type="project" value="InterPro"/>
</dbReference>
<gene>
    <name evidence="11" type="ORF">PYX00_006935</name>
</gene>
<dbReference type="InterPro" id="IPR014908">
    <property type="entry name" value="Nucleoporin_Nup133/Nup155_N"/>
</dbReference>
<dbReference type="Pfam" id="PF03177">
    <property type="entry name" value="Nucleoporin_C"/>
    <property type="match status" value="1"/>
</dbReference>
<keyword evidence="4" id="KW-0509">mRNA transport</keyword>
<dbReference type="Gene3D" id="1.20.58.1380">
    <property type="match status" value="1"/>
</dbReference>
<comment type="subcellular location">
    <subcellularLocation>
        <location evidence="1">Nucleus envelope</location>
    </subcellularLocation>
</comment>
<dbReference type="PANTHER" id="PTHR13405">
    <property type="entry name" value="NUCLEAR PORE COMPLEX PROTEIN NUP133"/>
    <property type="match status" value="1"/>
</dbReference>
<evidence type="ECO:0000256" key="6">
    <source>
        <dbReference type="ARBA" id="ARBA00023010"/>
    </source>
</evidence>
<evidence type="ECO:0008006" key="12">
    <source>
        <dbReference type="Google" id="ProtNLM"/>
    </source>
</evidence>
<dbReference type="GO" id="GO:0016973">
    <property type="term" value="P:poly(A)+ mRNA export from nucleus"/>
    <property type="evidence" value="ECO:0007669"/>
    <property type="project" value="TreeGrafter"/>
</dbReference>
<evidence type="ECO:0000259" key="10">
    <source>
        <dbReference type="Pfam" id="PF08801"/>
    </source>
</evidence>
<dbReference type="SUPFAM" id="SSF117289">
    <property type="entry name" value="Nucleoporin domain"/>
    <property type="match status" value="1"/>
</dbReference>
<dbReference type="InterPro" id="IPR007187">
    <property type="entry name" value="Nucleoporin_Nup133/Nup155_C"/>
</dbReference>
<reference evidence="11" key="1">
    <citation type="journal article" date="2024" name="Gigascience">
        <title>Chromosome-level genome of the poultry shaft louse Menopon gallinae provides insight into the host-switching and adaptive evolution of parasitic lice.</title>
        <authorList>
            <person name="Xu Y."/>
            <person name="Ma L."/>
            <person name="Liu S."/>
            <person name="Liang Y."/>
            <person name="Liu Q."/>
            <person name="He Z."/>
            <person name="Tian L."/>
            <person name="Duan Y."/>
            <person name="Cai W."/>
            <person name="Li H."/>
            <person name="Song F."/>
        </authorList>
    </citation>
    <scope>NUCLEOTIDE SEQUENCE</scope>
    <source>
        <strain evidence="11">Cailab_2023a</strain>
    </source>
</reference>
<feature type="domain" description="Nucleoporin Nup133/Nup155-like N-terminal" evidence="10">
    <location>
        <begin position="63"/>
        <end position="421"/>
    </location>
</feature>